<feature type="region of interest" description="Disordered" evidence="1">
    <location>
        <begin position="355"/>
        <end position="404"/>
    </location>
</feature>
<sequence>MDNTPRKYCARSVPNSSLAITSQCSKQNTINMQTPTQNICYDSQRRSTTFSNSTTPRTPCKNKADSYHDDFKIGYELNQQSRIKNRPKNVIISPEMIKRPRNISPQFGSHSASISTSLTSAPTTPAYAGPTFHASPAPSTLPIPSFYSKSVPDVPKLKDFKPLKPGHNSTSPPMNKSTNPQSKQGSPLDLFFIADREQKQRDKNPGVSLRKQVASESLSCPSKSSRYINGSSGNTNDHPRPKTTSKTSENSMFLMELCEGNNSNTYESPTSSSYSERISASTSKTKSDNTLFQLPSNQQLLNNSEALKAYLFSGYLASAPSQNQHYTPVSPSPMQSKTYDSNRVSSLCNRDMKDANAQQSLDSPRYTNGKTSSTYFKPSKHKPDPHRKITLSRSTDLHFSSDKDHSYSSIEDEISRSRKKVTGTITPENRILGFQDGKGKKKEKNIEIQVMENNLRNILKLDPVGSSGVTGSRMGRAKVAAISVPNYADGNVKTMKGVTSGCMQL</sequence>
<evidence type="ECO:0000256" key="1">
    <source>
        <dbReference type="SAM" id="MobiDB-lite"/>
    </source>
</evidence>
<name>A0A9W4D077_BLUGR</name>
<gene>
    <name evidence="2" type="ORF">BGTH12_LOCUS3538</name>
</gene>
<organism evidence="2 3">
    <name type="scientific">Blumeria graminis f. sp. triticale</name>
    <dbReference type="NCBI Taxonomy" id="1689686"/>
    <lineage>
        <taxon>Eukaryota</taxon>
        <taxon>Fungi</taxon>
        <taxon>Dikarya</taxon>
        <taxon>Ascomycota</taxon>
        <taxon>Pezizomycotina</taxon>
        <taxon>Leotiomycetes</taxon>
        <taxon>Erysiphales</taxon>
        <taxon>Erysiphaceae</taxon>
        <taxon>Blumeria</taxon>
    </lineage>
</organism>
<dbReference type="Pfam" id="PF15365">
    <property type="entry name" value="PNRC"/>
    <property type="match status" value="1"/>
</dbReference>
<dbReference type="GO" id="GO:0016071">
    <property type="term" value="P:mRNA metabolic process"/>
    <property type="evidence" value="ECO:0007669"/>
    <property type="project" value="UniProtKB-ARBA"/>
</dbReference>
<feature type="compositionally biased region" description="Basic residues" evidence="1">
    <location>
        <begin position="378"/>
        <end position="390"/>
    </location>
</feature>
<dbReference type="AlphaFoldDB" id="A0A9W4D077"/>
<feature type="compositionally biased region" description="Low complexity" evidence="1">
    <location>
        <begin position="262"/>
        <end position="276"/>
    </location>
</feature>
<dbReference type="InterPro" id="IPR028322">
    <property type="entry name" value="PNRC-like_rgn"/>
</dbReference>
<feature type="compositionally biased region" description="Polar residues" evidence="1">
    <location>
        <begin position="167"/>
        <end position="185"/>
    </location>
</feature>
<proteinExistence type="predicted"/>
<feature type="compositionally biased region" description="Polar residues" evidence="1">
    <location>
        <begin position="356"/>
        <end position="376"/>
    </location>
</feature>
<feature type="compositionally biased region" description="Basic and acidic residues" evidence="1">
    <location>
        <begin position="395"/>
        <end position="404"/>
    </location>
</feature>
<evidence type="ECO:0000313" key="3">
    <source>
        <dbReference type="Proteomes" id="UP000683417"/>
    </source>
</evidence>
<feature type="region of interest" description="Disordered" evidence="1">
    <location>
        <begin position="322"/>
        <end position="342"/>
    </location>
</feature>
<comment type="caution">
    <text evidence="2">The sequence shown here is derived from an EMBL/GenBank/DDBJ whole genome shotgun (WGS) entry which is preliminary data.</text>
</comment>
<accession>A0A9W4D077</accession>
<feature type="compositionally biased region" description="Basic and acidic residues" evidence="1">
    <location>
        <begin position="194"/>
        <end position="204"/>
    </location>
</feature>
<protein>
    <submittedName>
        <fullName evidence="2">BgTH12-02419</fullName>
    </submittedName>
</protein>
<evidence type="ECO:0000313" key="2">
    <source>
        <dbReference type="EMBL" id="CAD6502180.1"/>
    </source>
</evidence>
<reference evidence="2" key="1">
    <citation type="submission" date="2020-10" db="EMBL/GenBank/DDBJ databases">
        <authorList>
            <person name="Muller C M."/>
        </authorList>
    </citation>
    <scope>NUCLEOTIDE SEQUENCE</scope>
    <source>
        <strain evidence="2">THUN-12</strain>
    </source>
</reference>
<feature type="compositionally biased region" description="Polar residues" evidence="1">
    <location>
        <begin position="278"/>
        <end position="289"/>
    </location>
</feature>
<feature type="region of interest" description="Disordered" evidence="1">
    <location>
        <begin position="157"/>
        <end position="289"/>
    </location>
</feature>
<feature type="compositionally biased region" description="Polar residues" evidence="1">
    <location>
        <begin position="214"/>
        <end position="251"/>
    </location>
</feature>
<dbReference type="EMBL" id="CAJHIT010000005">
    <property type="protein sequence ID" value="CAD6502180.1"/>
    <property type="molecule type" value="Genomic_DNA"/>
</dbReference>
<dbReference type="Proteomes" id="UP000683417">
    <property type="component" value="Unassembled WGS sequence"/>
</dbReference>